<dbReference type="InterPro" id="IPR000014">
    <property type="entry name" value="PAS"/>
</dbReference>
<dbReference type="Gene3D" id="3.30.450.20">
    <property type="entry name" value="PAS domain"/>
    <property type="match status" value="1"/>
</dbReference>
<protein>
    <submittedName>
        <fullName evidence="3">PAS domain S-box protein</fullName>
    </submittedName>
</protein>
<dbReference type="PROSITE" id="PS50113">
    <property type="entry name" value="PAC"/>
    <property type="match status" value="1"/>
</dbReference>
<organism evidence="3 4">
    <name type="scientific">Comamonas faecalis</name>
    <dbReference type="NCBI Taxonomy" id="1387849"/>
    <lineage>
        <taxon>Bacteria</taxon>
        <taxon>Pseudomonadati</taxon>
        <taxon>Pseudomonadota</taxon>
        <taxon>Betaproteobacteria</taxon>
        <taxon>Burkholderiales</taxon>
        <taxon>Comamonadaceae</taxon>
        <taxon>Comamonas</taxon>
    </lineage>
</organism>
<dbReference type="CDD" id="cd00130">
    <property type="entry name" value="PAS"/>
    <property type="match status" value="1"/>
</dbReference>
<dbReference type="InterPro" id="IPR052155">
    <property type="entry name" value="Biofilm_reg_signaling"/>
</dbReference>
<evidence type="ECO:0000259" key="2">
    <source>
        <dbReference type="PROSITE" id="PS50113"/>
    </source>
</evidence>
<accession>A0ABP7RLM8</accession>
<dbReference type="NCBIfam" id="TIGR00229">
    <property type="entry name" value="sensory_box"/>
    <property type="match status" value="1"/>
</dbReference>
<keyword evidence="4" id="KW-1185">Reference proteome</keyword>
<proteinExistence type="predicted"/>
<dbReference type="EMBL" id="BAABBP010000022">
    <property type="protein sequence ID" value="GAA3999197.1"/>
    <property type="molecule type" value="Genomic_DNA"/>
</dbReference>
<sequence>MPWERIVADVADALIYADTEGRIRAWNAQASALFGFGAGEALGQSLDLIIPPHLREAHWRGFDRAIQRGSCSHEVRTTRGLHKDGRKLYVDMSFSVVKSADGLVLGSAAMARDVTARYLAEQQARRSAGA</sequence>
<dbReference type="SUPFAM" id="SSF55785">
    <property type="entry name" value="PYP-like sensor domain (PAS domain)"/>
    <property type="match status" value="1"/>
</dbReference>
<dbReference type="PROSITE" id="PS50112">
    <property type="entry name" value="PAS"/>
    <property type="match status" value="1"/>
</dbReference>
<dbReference type="Proteomes" id="UP001501627">
    <property type="component" value="Unassembled WGS sequence"/>
</dbReference>
<dbReference type="SMART" id="SM00091">
    <property type="entry name" value="PAS"/>
    <property type="match status" value="1"/>
</dbReference>
<evidence type="ECO:0000313" key="4">
    <source>
        <dbReference type="Proteomes" id="UP001501627"/>
    </source>
</evidence>
<evidence type="ECO:0000259" key="1">
    <source>
        <dbReference type="PROSITE" id="PS50112"/>
    </source>
</evidence>
<dbReference type="InterPro" id="IPR000700">
    <property type="entry name" value="PAS-assoc_C"/>
</dbReference>
<feature type="domain" description="PAS" evidence="1">
    <location>
        <begin position="1"/>
        <end position="69"/>
    </location>
</feature>
<name>A0ABP7RLM8_9BURK</name>
<reference evidence="4" key="1">
    <citation type="journal article" date="2019" name="Int. J. Syst. Evol. Microbiol.">
        <title>The Global Catalogue of Microorganisms (GCM) 10K type strain sequencing project: providing services to taxonomists for standard genome sequencing and annotation.</title>
        <authorList>
            <consortium name="The Broad Institute Genomics Platform"/>
            <consortium name="The Broad Institute Genome Sequencing Center for Infectious Disease"/>
            <person name="Wu L."/>
            <person name="Ma J."/>
        </authorList>
    </citation>
    <scope>NUCLEOTIDE SEQUENCE [LARGE SCALE GENOMIC DNA]</scope>
    <source>
        <strain evidence="4">JCM 17561</strain>
    </source>
</reference>
<feature type="domain" description="PAC" evidence="2">
    <location>
        <begin position="71"/>
        <end position="126"/>
    </location>
</feature>
<evidence type="ECO:0000313" key="3">
    <source>
        <dbReference type="EMBL" id="GAA3999197.1"/>
    </source>
</evidence>
<gene>
    <name evidence="3" type="ORF">GCM10022279_23630</name>
</gene>
<dbReference type="SMART" id="SM00086">
    <property type="entry name" value="PAC"/>
    <property type="match status" value="1"/>
</dbReference>
<dbReference type="InterPro" id="IPR035965">
    <property type="entry name" value="PAS-like_dom_sf"/>
</dbReference>
<dbReference type="PANTHER" id="PTHR44757">
    <property type="entry name" value="DIGUANYLATE CYCLASE DGCP"/>
    <property type="match status" value="1"/>
</dbReference>
<dbReference type="PANTHER" id="PTHR44757:SF2">
    <property type="entry name" value="BIOFILM ARCHITECTURE MAINTENANCE PROTEIN MBAA"/>
    <property type="match status" value="1"/>
</dbReference>
<dbReference type="Pfam" id="PF08448">
    <property type="entry name" value="PAS_4"/>
    <property type="match status" value="1"/>
</dbReference>
<dbReference type="InterPro" id="IPR013656">
    <property type="entry name" value="PAS_4"/>
</dbReference>
<comment type="caution">
    <text evidence="3">The sequence shown here is derived from an EMBL/GenBank/DDBJ whole genome shotgun (WGS) entry which is preliminary data.</text>
</comment>
<dbReference type="InterPro" id="IPR001610">
    <property type="entry name" value="PAC"/>
</dbReference>